<reference evidence="2" key="1">
    <citation type="journal article" date="2020" name="Nat. Genet.">
        <title>Genomic diversifications of five Gossypium allopolyploid species and their impact on cotton improvement.</title>
        <authorList>
            <person name="Chen Z.J."/>
            <person name="Sreedasyam A."/>
            <person name="Ando A."/>
            <person name="Song Q."/>
            <person name="De Santiago L.M."/>
            <person name="Hulse-Kemp A.M."/>
            <person name="Ding M."/>
            <person name="Ye W."/>
            <person name="Kirkbride R.C."/>
            <person name="Jenkins J."/>
            <person name="Plott C."/>
            <person name="Lovell J."/>
            <person name="Lin Y.M."/>
            <person name="Vaughn R."/>
            <person name="Liu B."/>
            <person name="Simpson S."/>
            <person name="Scheffler B.E."/>
            <person name="Wen L."/>
            <person name="Saski C.A."/>
            <person name="Grover C.E."/>
            <person name="Hu G."/>
            <person name="Conover J.L."/>
            <person name="Carlson J.W."/>
            <person name="Shu S."/>
            <person name="Boston L.B."/>
            <person name="Williams M."/>
            <person name="Peterson D.G."/>
            <person name="McGee K."/>
            <person name="Jones D.C."/>
            <person name="Wendel J.F."/>
            <person name="Stelly D.M."/>
            <person name="Grimwood J."/>
            <person name="Schmutz J."/>
        </authorList>
    </citation>
    <scope>NUCLEOTIDE SEQUENCE [LARGE SCALE GENOMIC DNA]</scope>
    <source>
        <strain evidence="2">cv. TM-1</strain>
    </source>
</reference>
<evidence type="ECO:0000313" key="3">
    <source>
        <dbReference type="RefSeq" id="XP_040943246.1"/>
    </source>
</evidence>
<evidence type="ECO:0000313" key="2">
    <source>
        <dbReference type="Proteomes" id="UP000818029"/>
    </source>
</evidence>
<proteinExistence type="predicted"/>
<dbReference type="GeneID" id="121213934"/>
<feature type="region of interest" description="Disordered" evidence="1">
    <location>
        <begin position="1"/>
        <end position="24"/>
    </location>
</feature>
<dbReference type="Proteomes" id="UP000818029">
    <property type="component" value="Chromosome D01"/>
</dbReference>
<dbReference type="RefSeq" id="XP_040943246.1">
    <property type="nucleotide sequence ID" value="XM_041087312.1"/>
</dbReference>
<name>A0ABM2ZKR3_GOSHI</name>
<gene>
    <name evidence="3" type="primary">LOC121213934</name>
</gene>
<keyword evidence="2" id="KW-1185">Reference proteome</keyword>
<protein>
    <submittedName>
        <fullName evidence="3">Uncharacterized protein</fullName>
    </submittedName>
</protein>
<accession>A0ABM2ZKR3</accession>
<organism evidence="2 3">
    <name type="scientific">Gossypium hirsutum</name>
    <name type="common">Upland cotton</name>
    <name type="synonym">Gossypium mexicanum</name>
    <dbReference type="NCBI Taxonomy" id="3635"/>
    <lineage>
        <taxon>Eukaryota</taxon>
        <taxon>Viridiplantae</taxon>
        <taxon>Streptophyta</taxon>
        <taxon>Embryophyta</taxon>
        <taxon>Tracheophyta</taxon>
        <taxon>Spermatophyta</taxon>
        <taxon>Magnoliopsida</taxon>
        <taxon>eudicotyledons</taxon>
        <taxon>Gunneridae</taxon>
        <taxon>Pentapetalae</taxon>
        <taxon>rosids</taxon>
        <taxon>malvids</taxon>
        <taxon>Malvales</taxon>
        <taxon>Malvaceae</taxon>
        <taxon>Malvoideae</taxon>
        <taxon>Gossypium</taxon>
    </lineage>
</organism>
<evidence type="ECO:0000256" key="1">
    <source>
        <dbReference type="SAM" id="MobiDB-lite"/>
    </source>
</evidence>
<reference evidence="3" key="2">
    <citation type="submission" date="2025-08" db="UniProtKB">
        <authorList>
            <consortium name="RefSeq"/>
        </authorList>
    </citation>
    <scope>IDENTIFICATION</scope>
</reference>
<sequence>MLMRNEALEKSLSDSQREKGELKDRVTELERSLCHYRNRNSAIQLRASLSKIDEMKEKIKELETALQNCEIRIESLEVNESRNNEQLYYFRNQVRSRDHIMEEPVVQIREVADHIQTLAAQADMLRLEREESLVVHFGEDNEDPVYPSGFTPISVQPDMRPQRVPLTIKSQQYQIDTLTPINRPMGSRSNFRNNLANPITLDNPTEIKQARVEYPDTIKAPKRKGNKGDNAGRYNKGHSKPIVVGRPKTETTSHQSPLKRESYTKIENCTAFKKIVERFINIGIVKFDEASSAENLLPNHIDNWGECNE</sequence>
<feature type="region of interest" description="Disordered" evidence="1">
    <location>
        <begin position="219"/>
        <end position="259"/>
    </location>
</feature>